<protein>
    <submittedName>
        <fullName evidence="1">Uncharacterized protein</fullName>
    </submittedName>
</protein>
<accession>A0A084AMZ3</accession>
<keyword evidence="2" id="KW-1185">Reference proteome</keyword>
<organism evidence="1 2">
    <name type="scientific">Stachybotrys chartarum (strain CBS 109288 / IBT 7711)</name>
    <name type="common">Toxic black mold</name>
    <name type="synonym">Stilbospora chartarum</name>
    <dbReference type="NCBI Taxonomy" id="1280523"/>
    <lineage>
        <taxon>Eukaryota</taxon>
        <taxon>Fungi</taxon>
        <taxon>Dikarya</taxon>
        <taxon>Ascomycota</taxon>
        <taxon>Pezizomycotina</taxon>
        <taxon>Sordariomycetes</taxon>
        <taxon>Hypocreomycetidae</taxon>
        <taxon>Hypocreales</taxon>
        <taxon>Stachybotryaceae</taxon>
        <taxon>Stachybotrys</taxon>
    </lineage>
</organism>
<proteinExistence type="predicted"/>
<evidence type="ECO:0000313" key="1">
    <source>
        <dbReference type="EMBL" id="KEY66672.1"/>
    </source>
</evidence>
<dbReference type="EMBL" id="KL648650">
    <property type="protein sequence ID" value="KEY66672.1"/>
    <property type="molecule type" value="Genomic_DNA"/>
</dbReference>
<dbReference type="OrthoDB" id="10285400at2759"/>
<dbReference type="Proteomes" id="UP000028045">
    <property type="component" value="Unassembled WGS sequence"/>
</dbReference>
<dbReference type="AlphaFoldDB" id="A0A084AMZ3"/>
<name>A0A084AMZ3_STACB</name>
<gene>
    <name evidence="1" type="ORF">S7711_10530</name>
</gene>
<evidence type="ECO:0000313" key="2">
    <source>
        <dbReference type="Proteomes" id="UP000028045"/>
    </source>
</evidence>
<dbReference type="HOGENOM" id="CLU_850394_0_0_1"/>
<sequence length="369" mass="42580">MNNLYAVACLGVPTTLLFTKYADLRYWRPKALRHCLARLVPIDVATPDGTKSHIDSQRTYRFVRDAVQARIAEQVNDRLKEEDQGAKVHGDPIWFSQRFDDLGQMEWSIIVRGKQYGLLQIPGPRENHVETNTLAVSATKESYSALLHHYIVPQRVEAERWSAGALRPYEYPLASRHIMTLVGWTTRRDCRLERACEKCSMPMPATRRNYRKFFLHFASLIVAHKATDWDWLVVSACSRPEWKRIALQGVPGVIALTWLRRLERLRASSGEEPTPYLNENIETMRTYSVEKQYEYITHIIMRTKTNTAGTNRLVQPPLSETDVSIRMSAAREFRMAYTQAFDRRGLEMYNYGFTGDLDGEAIDWAEDGA</sequence>
<reference evidence="1 2" key="1">
    <citation type="journal article" date="2014" name="BMC Genomics">
        <title>Comparative genome sequencing reveals chemotype-specific gene clusters in the toxigenic black mold Stachybotrys.</title>
        <authorList>
            <person name="Semeiks J."/>
            <person name="Borek D."/>
            <person name="Otwinowski Z."/>
            <person name="Grishin N.V."/>
        </authorList>
    </citation>
    <scope>NUCLEOTIDE SEQUENCE [LARGE SCALE GENOMIC DNA]</scope>
    <source>
        <strain evidence="2">CBS 109288 / IBT 7711</strain>
    </source>
</reference>